<dbReference type="GO" id="GO:0005737">
    <property type="term" value="C:cytoplasm"/>
    <property type="evidence" value="ECO:0007669"/>
    <property type="project" value="UniProtKB-SubCell"/>
</dbReference>
<dbReference type="PANTHER" id="PTHR30111">
    <property type="entry name" value="33 KDA CHAPERONIN"/>
    <property type="match status" value="1"/>
</dbReference>
<dbReference type="InterPro" id="IPR016153">
    <property type="entry name" value="Heat_shock_Hsp33_N"/>
</dbReference>
<dbReference type="Pfam" id="PF01430">
    <property type="entry name" value="HSP33"/>
    <property type="match status" value="1"/>
</dbReference>
<dbReference type="SUPFAM" id="SSF64397">
    <property type="entry name" value="Hsp33 domain"/>
    <property type="match status" value="1"/>
</dbReference>
<feature type="disulfide bond" description="Redox-active" evidence="6">
    <location>
        <begin position="271"/>
        <end position="274"/>
    </location>
</feature>
<feature type="disulfide bond" description="Redox-active" evidence="6">
    <location>
        <begin position="238"/>
        <end position="240"/>
    </location>
</feature>
<dbReference type="InterPro" id="IPR016154">
    <property type="entry name" value="Heat_shock_Hsp33_C"/>
</dbReference>
<comment type="PTM">
    <text evidence="6">Under oxidizing conditions two disulfide bonds are formed involving the reactive cysteines. Under reducing conditions zinc is bound to the reactive cysteines and the protein is inactive.</text>
</comment>
<comment type="function">
    <text evidence="6">Redox regulated molecular chaperone. Protects both thermally unfolding and oxidatively damaged proteins from irreversible aggregation. Plays an important role in the bacterial defense system toward oxidative stress.</text>
</comment>
<dbReference type="RefSeq" id="WP_090553480.1">
    <property type="nucleotide sequence ID" value="NZ_FNFP01000003.1"/>
</dbReference>
<dbReference type="PANTHER" id="PTHR30111:SF1">
    <property type="entry name" value="33 KDA CHAPERONIN"/>
    <property type="match status" value="1"/>
</dbReference>
<comment type="subcellular location">
    <subcellularLocation>
        <location evidence="6">Cytoplasm</location>
    </subcellularLocation>
</comment>
<keyword evidence="5 6" id="KW-0676">Redox-active center</keyword>
<sequence length="292" mass="31869">MKSTVIRAITADNSVRAFIANTTNMVEKARQTHQASPVAIAALGRTMTAASIMGLMLKSENHKLTVKINGSGELGPIVVVGNSHGNVKGYVGNPLVEGDYIKPGKLNVGKAVGVKGDITIIKDLGLKDPYIGTSPLVSGEIGEDLASYFVNSEQQPSAVALGVLIEKDYRIKAAGGFIIQVLPHIAEETLAKLEEKIISLEPITSLMDRGMKEEDILHYILGDMSPRILDKYEVDFVCDCSKDRFEKALISIGKKDLKEIIEEDEGAELVCHFCNKKHYFNKEELQSLLDEI</sequence>
<evidence type="ECO:0000256" key="3">
    <source>
        <dbReference type="ARBA" id="ARBA00023157"/>
    </source>
</evidence>
<keyword evidence="4 6" id="KW-0143">Chaperone</keyword>
<dbReference type="PIRSF" id="PIRSF005261">
    <property type="entry name" value="Heat_shock_Hsp33"/>
    <property type="match status" value="1"/>
</dbReference>
<dbReference type="NCBIfam" id="NF001033">
    <property type="entry name" value="PRK00114.1"/>
    <property type="match status" value="1"/>
</dbReference>
<dbReference type="EMBL" id="FNFP01000003">
    <property type="protein sequence ID" value="SDK74323.1"/>
    <property type="molecule type" value="Genomic_DNA"/>
</dbReference>
<proteinExistence type="inferred from homology"/>
<dbReference type="GO" id="GO:0051082">
    <property type="term" value="F:unfolded protein binding"/>
    <property type="evidence" value="ECO:0007669"/>
    <property type="project" value="UniProtKB-UniRule"/>
</dbReference>
<evidence type="ECO:0000313" key="8">
    <source>
        <dbReference type="Proteomes" id="UP000198718"/>
    </source>
</evidence>
<evidence type="ECO:0000256" key="1">
    <source>
        <dbReference type="ARBA" id="ARBA00022490"/>
    </source>
</evidence>
<evidence type="ECO:0000313" key="7">
    <source>
        <dbReference type="EMBL" id="SDK74323.1"/>
    </source>
</evidence>
<accession>A0A1G9EE20</accession>
<dbReference type="SUPFAM" id="SSF118352">
    <property type="entry name" value="HSP33 redox switch-like"/>
    <property type="match status" value="1"/>
</dbReference>
<evidence type="ECO:0000256" key="4">
    <source>
        <dbReference type="ARBA" id="ARBA00023186"/>
    </source>
</evidence>
<evidence type="ECO:0000256" key="2">
    <source>
        <dbReference type="ARBA" id="ARBA00022833"/>
    </source>
</evidence>
<keyword evidence="3 6" id="KW-1015">Disulfide bond</keyword>
<protein>
    <recommendedName>
        <fullName evidence="6">33 kDa chaperonin</fullName>
    </recommendedName>
    <alternativeName>
        <fullName evidence="6">Heat shock protein 33 homolog</fullName>
        <shortName evidence="6">HSP33</shortName>
    </alternativeName>
</protein>
<dbReference type="Proteomes" id="UP000198718">
    <property type="component" value="Unassembled WGS sequence"/>
</dbReference>
<dbReference type="AlphaFoldDB" id="A0A1G9EE20"/>
<dbReference type="GO" id="GO:0044183">
    <property type="term" value="F:protein folding chaperone"/>
    <property type="evidence" value="ECO:0007669"/>
    <property type="project" value="TreeGrafter"/>
</dbReference>
<keyword evidence="8" id="KW-1185">Reference proteome</keyword>
<dbReference type="Gene3D" id="3.55.30.10">
    <property type="entry name" value="Hsp33 domain"/>
    <property type="match status" value="1"/>
</dbReference>
<dbReference type="Gene3D" id="3.90.1280.10">
    <property type="entry name" value="HSP33 redox switch-like"/>
    <property type="match status" value="1"/>
</dbReference>
<dbReference type="OrthoDB" id="9776534at2"/>
<evidence type="ECO:0000256" key="5">
    <source>
        <dbReference type="ARBA" id="ARBA00023284"/>
    </source>
</evidence>
<evidence type="ECO:0000256" key="6">
    <source>
        <dbReference type="HAMAP-Rule" id="MF_00117"/>
    </source>
</evidence>
<keyword evidence="1 6" id="KW-0963">Cytoplasm</keyword>
<dbReference type="STRING" id="393762.SAMN05660472_01928"/>
<gene>
    <name evidence="6" type="primary">hslO</name>
    <name evidence="7" type="ORF">SAMN05660472_01928</name>
</gene>
<dbReference type="InterPro" id="IPR000397">
    <property type="entry name" value="Heat_shock_Hsp33"/>
</dbReference>
<organism evidence="7 8">
    <name type="scientific">Natronincola ferrireducens</name>
    <dbReference type="NCBI Taxonomy" id="393762"/>
    <lineage>
        <taxon>Bacteria</taxon>
        <taxon>Bacillati</taxon>
        <taxon>Bacillota</taxon>
        <taxon>Clostridia</taxon>
        <taxon>Peptostreptococcales</taxon>
        <taxon>Natronincolaceae</taxon>
        <taxon>Natronincola</taxon>
    </lineage>
</organism>
<comment type="similarity">
    <text evidence="6">Belongs to the HSP33 family.</text>
</comment>
<reference evidence="7 8" key="1">
    <citation type="submission" date="2016-10" db="EMBL/GenBank/DDBJ databases">
        <authorList>
            <person name="de Groot N.N."/>
        </authorList>
    </citation>
    <scope>NUCLEOTIDE SEQUENCE [LARGE SCALE GENOMIC DNA]</scope>
    <source>
        <strain evidence="7 8">DSM 18346</strain>
    </source>
</reference>
<keyword evidence="2 6" id="KW-0862">Zinc</keyword>
<dbReference type="CDD" id="cd00498">
    <property type="entry name" value="Hsp33"/>
    <property type="match status" value="1"/>
</dbReference>
<dbReference type="HAMAP" id="MF_00117">
    <property type="entry name" value="HslO"/>
    <property type="match status" value="1"/>
</dbReference>
<name>A0A1G9EE20_9FIRM</name>
<dbReference type="GO" id="GO:0042026">
    <property type="term" value="P:protein refolding"/>
    <property type="evidence" value="ECO:0007669"/>
    <property type="project" value="TreeGrafter"/>
</dbReference>